<dbReference type="InterPro" id="IPR002882">
    <property type="entry name" value="CofD"/>
</dbReference>
<gene>
    <name evidence="3" type="ORF">UV09_C0018G0043</name>
</gene>
<dbReference type="HAMAP" id="MF_00973">
    <property type="entry name" value="Gluconeogen_factor"/>
    <property type="match status" value="1"/>
</dbReference>
<dbReference type="Gene3D" id="3.40.50.10680">
    <property type="entry name" value="CofD-like domains"/>
    <property type="match status" value="1"/>
</dbReference>
<dbReference type="Pfam" id="PF01933">
    <property type="entry name" value="CofD"/>
    <property type="match status" value="1"/>
</dbReference>
<comment type="subcellular location">
    <subcellularLocation>
        <location evidence="2">Cytoplasm</location>
    </subcellularLocation>
</comment>
<dbReference type="GO" id="GO:0043743">
    <property type="term" value="F:LPPG:FO 2-phospho-L-lactate transferase activity"/>
    <property type="evidence" value="ECO:0007669"/>
    <property type="project" value="InterPro"/>
</dbReference>
<evidence type="ECO:0000313" key="3">
    <source>
        <dbReference type="EMBL" id="KKS46367.1"/>
    </source>
</evidence>
<dbReference type="EMBL" id="LCDD01000018">
    <property type="protein sequence ID" value="KKS46367.1"/>
    <property type="molecule type" value="Genomic_DNA"/>
</dbReference>
<comment type="caution">
    <text evidence="3">The sequence shown here is derived from an EMBL/GenBank/DDBJ whole genome shotgun (WGS) entry which is preliminary data.</text>
</comment>
<evidence type="ECO:0000313" key="4">
    <source>
        <dbReference type="Proteomes" id="UP000034320"/>
    </source>
</evidence>
<dbReference type="PANTHER" id="PTHR30135:SF3">
    <property type="entry name" value="GLUCONEOGENESIS FACTOR-RELATED"/>
    <property type="match status" value="1"/>
</dbReference>
<evidence type="ECO:0000256" key="1">
    <source>
        <dbReference type="ARBA" id="ARBA00022490"/>
    </source>
</evidence>
<organism evidence="3 4">
    <name type="scientific">Candidatus Gottesmanbacteria bacterium GW2011_GWA2_42_18</name>
    <dbReference type="NCBI Taxonomy" id="1618442"/>
    <lineage>
        <taxon>Bacteria</taxon>
        <taxon>Candidatus Gottesmaniibacteriota</taxon>
    </lineage>
</organism>
<dbReference type="CDD" id="cd07187">
    <property type="entry name" value="YvcK_like"/>
    <property type="match status" value="1"/>
</dbReference>
<dbReference type="GO" id="GO:0008360">
    <property type="term" value="P:regulation of cell shape"/>
    <property type="evidence" value="ECO:0007669"/>
    <property type="project" value="UniProtKB-UniRule"/>
</dbReference>
<proteinExistence type="inferred from homology"/>
<dbReference type="Proteomes" id="UP000034320">
    <property type="component" value="Unassembled WGS sequence"/>
</dbReference>
<dbReference type="SUPFAM" id="SSF142338">
    <property type="entry name" value="CofD-like"/>
    <property type="match status" value="1"/>
</dbReference>
<name>A0A0G0ZCD1_9BACT</name>
<dbReference type="AlphaFoldDB" id="A0A0G0ZCD1"/>
<sequence>MKEKSYIVIGGGTGTFSVLSGLKKYTDNIGAVVSMADSGGSAKKERDEWGLLPSSDIRKSLLALADVSASDSLILRKLFQYRFAKGVGVSGMTFGNLFLVALANIVKSQTKAIEMASELLRIRGRVLPVSLDHVDLVAEYMDSSKVIGEHNIDEPEHNGRIRIKKLYTNPKAKIDPHTREAINGADIIVIGPGGFYTTVIANLVVDGVVEAISQSAAKKVFIMNLMTEYGQTFGFTARDFVLEIGKYLDLRNLDYILVNRTPIPEKILKRYIQSKASPVVNDLSGSWPFKVVSLDLLSSTVVKKEKGDTLRRSLVRHDPEAIARFCLKNLTK</sequence>
<comment type="function">
    <text evidence="2">Required for morphogenesis under gluconeogenic growth conditions.</text>
</comment>
<protein>
    <recommendedName>
        <fullName evidence="2">Putative gluconeogenesis factor</fullName>
    </recommendedName>
</protein>
<dbReference type="PANTHER" id="PTHR30135">
    <property type="entry name" value="UNCHARACTERIZED PROTEIN YVCK-RELATED"/>
    <property type="match status" value="1"/>
</dbReference>
<reference evidence="3 4" key="1">
    <citation type="journal article" date="2015" name="Nature">
        <title>rRNA introns, odd ribosomes, and small enigmatic genomes across a large radiation of phyla.</title>
        <authorList>
            <person name="Brown C.T."/>
            <person name="Hug L.A."/>
            <person name="Thomas B.C."/>
            <person name="Sharon I."/>
            <person name="Castelle C.J."/>
            <person name="Singh A."/>
            <person name="Wilkins M.J."/>
            <person name="Williams K.H."/>
            <person name="Banfield J.F."/>
        </authorList>
    </citation>
    <scope>NUCLEOTIDE SEQUENCE [LARGE SCALE GENOMIC DNA]</scope>
</reference>
<accession>A0A0G0ZCD1</accession>
<comment type="similarity">
    <text evidence="2">Belongs to the gluconeogenesis factor family.</text>
</comment>
<dbReference type="NCBIfam" id="TIGR01826">
    <property type="entry name" value="CofD_related"/>
    <property type="match status" value="1"/>
</dbReference>
<evidence type="ECO:0000256" key="2">
    <source>
        <dbReference type="HAMAP-Rule" id="MF_00973"/>
    </source>
</evidence>
<keyword evidence="1 2" id="KW-0963">Cytoplasm</keyword>
<dbReference type="GO" id="GO:0005737">
    <property type="term" value="C:cytoplasm"/>
    <property type="evidence" value="ECO:0007669"/>
    <property type="project" value="UniProtKB-SubCell"/>
</dbReference>
<dbReference type="InterPro" id="IPR038136">
    <property type="entry name" value="CofD-like_dom_sf"/>
</dbReference>
<dbReference type="InterPro" id="IPR010119">
    <property type="entry name" value="Gluconeogen_factor"/>
</dbReference>